<accession>A0A1F8F3K2</accession>
<sequence>MLNLDNLMKNNNLNKIVIIISFLAINSVWGYFTFNRENKENIVLPASTPIESRAQENYGFKTFVFDNFHGSTDISDKFQFQYPANWHNEDQYFSPQKIKFYTLYSVKAPIHFDLVLAEIFDQTELKYQIDNSKRITPDSTGQIGGRDFKKYDLIDYGSYGGESSGRVKIFVGPKIKIDGDDYLLVFYWEEKPLTAIISGNNVEVFDNMLLSLKFFH</sequence>
<feature type="transmembrane region" description="Helical" evidence="1">
    <location>
        <begin position="12"/>
        <end position="32"/>
    </location>
</feature>
<keyword evidence="1" id="KW-0812">Transmembrane</keyword>
<evidence type="ECO:0000313" key="3">
    <source>
        <dbReference type="Proteomes" id="UP000176834"/>
    </source>
</evidence>
<keyword evidence="1" id="KW-1133">Transmembrane helix</keyword>
<comment type="caution">
    <text evidence="2">The sequence shown here is derived from an EMBL/GenBank/DDBJ whole genome shotgun (WGS) entry which is preliminary data.</text>
</comment>
<evidence type="ECO:0000256" key="1">
    <source>
        <dbReference type="SAM" id="Phobius"/>
    </source>
</evidence>
<gene>
    <name evidence="2" type="ORF">A3B86_00850</name>
</gene>
<dbReference type="Proteomes" id="UP000176834">
    <property type="component" value="Unassembled WGS sequence"/>
</dbReference>
<dbReference type="EMBL" id="MGJN01000002">
    <property type="protein sequence ID" value="OGN07711.1"/>
    <property type="molecule type" value="Genomic_DNA"/>
</dbReference>
<organism evidence="2 3">
    <name type="scientific">Candidatus Yanofskybacteria bacterium RIFCSPHIGHO2_02_FULL_38_22b</name>
    <dbReference type="NCBI Taxonomy" id="1802673"/>
    <lineage>
        <taxon>Bacteria</taxon>
        <taxon>Candidatus Yanofskyibacteriota</taxon>
    </lineage>
</organism>
<evidence type="ECO:0000313" key="2">
    <source>
        <dbReference type="EMBL" id="OGN07711.1"/>
    </source>
</evidence>
<proteinExistence type="predicted"/>
<keyword evidence="1" id="KW-0472">Membrane</keyword>
<reference evidence="2 3" key="1">
    <citation type="journal article" date="2016" name="Nat. Commun.">
        <title>Thousands of microbial genomes shed light on interconnected biogeochemical processes in an aquifer system.</title>
        <authorList>
            <person name="Anantharaman K."/>
            <person name="Brown C.T."/>
            <person name="Hug L.A."/>
            <person name="Sharon I."/>
            <person name="Castelle C.J."/>
            <person name="Probst A.J."/>
            <person name="Thomas B.C."/>
            <person name="Singh A."/>
            <person name="Wilkins M.J."/>
            <person name="Karaoz U."/>
            <person name="Brodie E.L."/>
            <person name="Williams K.H."/>
            <person name="Hubbard S.S."/>
            <person name="Banfield J.F."/>
        </authorList>
    </citation>
    <scope>NUCLEOTIDE SEQUENCE [LARGE SCALE GENOMIC DNA]</scope>
</reference>
<dbReference type="AlphaFoldDB" id="A0A1F8F3K2"/>
<name>A0A1F8F3K2_9BACT</name>
<protein>
    <submittedName>
        <fullName evidence="2">Uncharacterized protein</fullName>
    </submittedName>
</protein>